<protein>
    <recommendedName>
        <fullName evidence="3">beta-glucosidase</fullName>
        <ecNumber evidence="3">3.2.1.21</ecNumber>
    </recommendedName>
</protein>
<proteinExistence type="inferred from homology"/>
<evidence type="ECO:0000256" key="6">
    <source>
        <dbReference type="ARBA" id="ARBA00023295"/>
    </source>
</evidence>
<evidence type="ECO:0000256" key="1">
    <source>
        <dbReference type="ARBA" id="ARBA00000448"/>
    </source>
</evidence>
<dbReference type="InterPro" id="IPR017853">
    <property type="entry name" value="GH"/>
</dbReference>
<dbReference type="PANTHER" id="PTHR30620:SF16">
    <property type="entry name" value="LYSOSOMAL BETA GLUCOSIDASE"/>
    <property type="match status" value="1"/>
</dbReference>
<evidence type="ECO:0000256" key="2">
    <source>
        <dbReference type="ARBA" id="ARBA00005336"/>
    </source>
</evidence>
<dbReference type="Gene3D" id="3.20.20.300">
    <property type="entry name" value="Glycoside hydrolase, family 3, N-terminal domain"/>
    <property type="match status" value="1"/>
</dbReference>
<dbReference type="InterPro" id="IPR036962">
    <property type="entry name" value="Glyco_hydro_3_N_sf"/>
</dbReference>
<dbReference type="InterPro" id="IPR051915">
    <property type="entry name" value="Cellulose_Degrad_GH3"/>
</dbReference>
<dbReference type="Pfam" id="PF14310">
    <property type="entry name" value="Fn3-like"/>
    <property type="match status" value="1"/>
</dbReference>
<dbReference type="PANTHER" id="PTHR30620">
    <property type="entry name" value="PERIPLASMIC BETA-GLUCOSIDASE-RELATED"/>
    <property type="match status" value="1"/>
</dbReference>
<dbReference type="EC" id="3.2.1.21" evidence="3"/>
<reference evidence="8 9" key="1">
    <citation type="submission" date="2022-04" db="EMBL/GenBank/DDBJ databases">
        <authorList>
            <person name="Huq M.A."/>
        </authorList>
    </citation>
    <scope>NUCLEOTIDE SEQUENCE [LARGE SCALE GENOMIC DNA]</scope>
    <source>
        <strain evidence="8 9">MAH-33</strain>
    </source>
</reference>
<dbReference type="SUPFAM" id="SSF51445">
    <property type="entry name" value="(Trans)glycosidases"/>
    <property type="match status" value="1"/>
</dbReference>
<evidence type="ECO:0000259" key="7">
    <source>
        <dbReference type="SMART" id="SM01217"/>
    </source>
</evidence>
<evidence type="ECO:0000313" key="9">
    <source>
        <dbReference type="Proteomes" id="UP001203512"/>
    </source>
</evidence>
<dbReference type="InterPro" id="IPR036881">
    <property type="entry name" value="Glyco_hydro_3_C_sf"/>
</dbReference>
<dbReference type="InterPro" id="IPR013783">
    <property type="entry name" value="Ig-like_fold"/>
</dbReference>
<dbReference type="Pfam" id="PF00933">
    <property type="entry name" value="Glyco_hydro_3"/>
    <property type="match status" value="1"/>
</dbReference>
<dbReference type="InterPro" id="IPR002772">
    <property type="entry name" value="Glyco_hydro_3_C"/>
</dbReference>
<evidence type="ECO:0000256" key="5">
    <source>
        <dbReference type="ARBA" id="ARBA00022801"/>
    </source>
</evidence>
<dbReference type="SUPFAM" id="SSF52279">
    <property type="entry name" value="Beta-D-glucan exohydrolase, C-terminal domain"/>
    <property type="match status" value="1"/>
</dbReference>
<dbReference type="Proteomes" id="UP001203512">
    <property type="component" value="Unassembled WGS sequence"/>
</dbReference>
<gene>
    <name evidence="8" type="ORF">MU848_01130</name>
</gene>
<keyword evidence="9" id="KW-1185">Reference proteome</keyword>
<dbReference type="GO" id="GO:0016787">
    <property type="term" value="F:hydrolase activity"/>
    <property type="evidence" value="ECO:0007669"/>
    <property type="project" value="UniProtKB-KW"/>
</dbReference>
<keyword evidence="4" id="KW-0732">Signal</keyword>
<evidence type="ECO:0000256" key="3">
    <source>
        <dbReference type="ARBA" id="ARBA00012744"/>
    </source>
</evidence>
<dbReference type="EMBL" id="JALKHS010000003">
    <property type="protein sequence ID" value="MCK0530182.1"/>
    <property type="molecule type" value="Genomic_DNA"/>
</dbReference>
<keyword evidence="6" id="KW-0326">Glycosidase</keyword>
<keyword evidence="5 8" id="KW-0378">Hydrolase</keyword>
<name>A0ABT0DST9_9SPHN</name>
<dbReference type="Gene3D" id="2.60.40.10">
    <property type="entry name" value="Immunoglobulins"/>
    <property type="match status" value="1"/>
</dbReference>
<dbReference type="InterPro" id="IPR026891">
    <property type="entry name" value="Fn3-like"/>
</dbReference>
<dbReference type="SMART" id="SM01217">
    <property type="entry name" value="Fn3_like"/>
    <property type="match status" value="1"/>
</dbReference>
<dbReference type="RefSeq" id="WP_247229669.1">
    <property type="nucleotide sequence ID" value="NZ_JALKHS010000003.1"/>
</dbReference>
<evidence type="ECO:0000313" key="8">
    <source>
        <dbReference type="EMBL" id="MCK0530182.1"/>
    </source>
</evidence>
<dbReference type="PRINTS" id="PR00133">
    <property type="entry name" value="GLHYDRLASE3"/>
</dbReference>
<comment type="similarity">
    <text evidence="2">Belongs to the glycosyl hydrolase 3 family.</text>
</comment>
<dbReference type="Pfam" id="PF01915">
    <property type="entry name" value="Glyco_hydro_3_C"/>
    <property type="match status" value="1"/>
</dbReference>
<organism evidence="8 9">
    <name type="scientific">Sphingobium agri</name>
    <dbReference type="NCBI Taxonomy" id="2933566"/>
    <lineage>
        <taxon>Bacteria</taxon>
        <taxon>Pseudomonadati</taxon>
        <taxon>Pseudomonadota</taxon>
        <taxon>Alphaproteobacteria</taxon>
        <taxon>Sphingomonadales</taxon>
        <taxon>Sphingomonadaceae</taxon>
        <taxon>Sphingobium</taxon>
    </lineage>
</organism>
<comment type="caution">
    <text evidence="8">The sequence shown here is derived from an EMBL/GenBank/DDBJ whole genome shotgun (WGS) entry which is preliminary data.</text>
</comment>
<comment type="catalytic activity">
    <reaction evidence="1">
        <text>Hydrolysis of terminal, non-reducing beta-D-glucosyl residues with release of beta-D-glucose.</text>
        <dbReference type="EC" id="3.2.1.21"/>
    </reaction>
</comment>
<sequence length="753" mass="80378">MLHEADVNRRSLLISSACLFAWQASGIPAAMAAVRRPLSSRVKSLIAQMTIEEKAGQLTLMPTPWTSAAAAKINPEAALRNIENLTGDAQAGRLGGVFNGFGVEAHRKLQTAAMKGRLGIPMIFAGDVIHGYRTVFPVPLGEAASFDPDLAERTARAAAEEMAATGFDWVFAPMVDIGRDARWGRTVEGAGEDVLLSSDMARARTRGFQGRSLADDASVAACMKHFVAYGAAESGLDYNTADISERTLREVYLPPFQAAVDAGCATVMAAFEDIAGRPIHGGREFLTDILRGEMGFDGLVVGDYNGDVEIAARGLAADARDAARIAIMAGLDMSMASGIYRDHLPSLVQAGEVPMERVDEAVGRVLALKERLGLFEDPFRRMDLKRQQVRMRTKPTLSLAREAAQRSIVMLKNDGDLLPLPRKGKRIAIIGPFAEGPSNLHGPWTLFADNKEAVDLASAVRSAVSDASFISVVKGSEVTVPIDGGIDAAVAAARAADIVILAVGEREAMSGEGASRDLIVVPAPQQALAEAVATVGKPIIVALRNGRALALEGAILDAPAILVTWFLGSETGNAVADILFGATGPSGRLPVSFPISAGQVPYYYAHRRPGRPTNARYIGSKKYEARFPFGHGLTYGKISYADLVMSSKQIPKDGSLRVTVTVKNDGKYAARELVQLYVQDVVASVTQPIRELKAYKHVDLPPNRSQQVTFDLTAADFAFLGVDLKPVVEIGKFKLWVAPSAEAEGLAGEFEVS</sequence>
<evidence type="ECO:0000256" key="4">
    <source>
        <dbReference type="ARBA" id="ARBA00022729"/>
    </source>
</evidence>
<dbReference type="Gene3D" id="3.40.50.1700">
    <property type="entry name" value="Glycoside hydrolase family 3 C-terminal domain"/>
    <property type="match status" value="1"/>
</dbReference>
<accession>A0ABT0DST9</accession>
<dbReference type="InterPro" id="IPR001764">
    <property type="entry name" value="Glyco_hydro_3_N"/>
</dbReference>
<feature type="domain" description="Fibronectin type III-like" evidence="7">
    <location>
        <begin position="672"/>
        <end position="741"/>
    </location>
</feature>